<evidence type="ECO:0000313" key="1">
    <source>
        <dbReference type="EMBL" id="KAK3686680.1"/>
    </source>
</evidence>
<comment type="caution">
    <text evidence="1">The sequence shown here is derived from an EMBL/GenBank/DDBJ whole genome shotgun (WGS) entry which is preliminary data.</text>
</comment>
<keyword evidence="2" id="KW-1185">Reference proteome</keyword>
<organism evidence="1 2">
    <name type="scientific">Vermiconidia calcicola</name>
    <dbReference type="NCBI Taxonomy" id="1690605"/>
    <lineage>
        <taxon>Eukaryota</taxon>
        <taxon>Fungi</taxon>
        <taxon>Dikarya</taxon>
        <taxon>Ascomycota</taxon>
        <taxon>Pezizomycotina</taxon>
        <taxon>Dothideomycetes</taxon>
        <taxon>Dothideomycetidae</taxon>
        <taxon>Mycosphaerellales</taxon>
        <taxon>Extremaceae</taxon>
        <taxon>Vermiconidia</taxon>
    </lineage>
</organism>
<name>A0ACC3MFJ4_9PEZI</name>
<protein>
    <submittedName>
        <fullName evidence="1">Uncharacterized protein</fullName>
    </submittedName>
</protein>
<evidence type="ECO:0000313" key="2">
    <source>
        <dbReference type="Proteomes" id="UP001281147"/>
    </source>
</evidence>
<accession>A0ACC3MFJ4</accession>
<proteinExistence type="predicted"/>
<gene>
    <name evidence="1" type="ORF">LTR37_019560</name>
</gene>
<reference evidence="1" key="1">
    <citation type="submission" date="2023-07" db="EMBL/GenBank/DDBJ databases">
        <title>Black Yeasts Isolated from many extreme environments.</title>
        <authorList>
            <person name="Coleine C."/>
            <person name="Stajich J.E."/>
            <person name="Selbmann L."/>
        </authorList>
    </citation>
    <scope>NUCLEOTIDE SEQUENCE</scope>
    <source>
        <strain evidence="1">CCFEE 5714</strain>
    </source>
</reference>
<dbReference type="EMBL" id="JAUTXU010000307">
    <property type="protein sequence ID" value="KAK3686680.1"/>
    <property type="molecule type" value="Genomic_DNA"/>
</dbReference>
<sequence>MNSNAAARWLGQTSRQAFRCQQLAPIRIRQPSFVIRRNLHSRPAPPSLLRKPIASNYIAQQIRRDSSEAASDHHPLTSRESASRDGASQKEDIAARKAQEPAYELTFTCKKCTERSSHRVTHQAYHHGTTLITCPGCKNRHLISDHLKIFSDMGITIEDILREKGQFLRKGRLGEDGDIEFYDETNNEIGQAQAQGKE</sequence>
<dbReference type="Proteomes" id="UP001281147">
    <property type="component" value="Unassembled WGS sequence"/>
</dbReference>